<organism evidence="1">
    <name type="scientific">hydrothermal vent metagenome</name>
    <dbReference type="NCBI Taxonomy" id="652676"/>
    <lineage>
        <taxon>unclassified sequences</taxon>
        <taxon>metagenomes</taxon>
        <taxon>ecological metagenomes</taxon>
    </lineage>
</organism>
<reference evidence="1" key="1">
    <citation type="submission" date="2018-06" db="EMBL/GenBank/DDBJ databases">
        <authorList>
            <person name="Zhirakovskaya E."/>
        </authorList>
    </citation>
    <scope>NUCLEOTIDE SEQUENCE</scope>
</reference>
<sequence length="21" mass="2586">MYYKNFGSNDLKLQKIYEALF</sequence>
<dbReference type="AlphaFoldDB" id="A0A3B0RS08"/>
<proteinExistence type="predicted"/>
<name>A0A3B0RS08_9ZZZZ</name>
<evidence type="ECO:0000313" key="1">
    <source>
        <dbReference type="EMBL" id="VAV86345.1"/>
    </source>
</evidence>
<gene>
    <name evidence="1" type="ORF">MNBD_BACTEROID02-515</name>
</gene>
<protein>
    <submittedName>
        <fullName evidence="1">Uncharacterized protein</fullName>
    </submittedName>
</protein>
<accession>A0A3B0RS08</accession>
<feature type="non-terminal residue" evidence="1">
    <location>
        <position position="21"/>
    </location>
</feature>
<dbReference type="EMBL" id="UOEB01000330">
    <property type="protein sequence ID" value="VAV86345.1"/>
    <property type="molecule type" value="Genomic_DNA"/>
</dbReference>